<dbReference type="RefSeq" id="WP_190695049.1">
    <property type="nucleotide sequence ID" value="NZ_JAMPKX010000012.1"/>
</dbReference>
<dbReference type="InterPro" id="IPR045134">
    <property type="entry name" value="UHRF1/2-like"/>
</dbReference>
<evidence type="ECO:0000313" key="3">
    <source>
        <dbReference type="Proteomes" id="UP001482513"/>
    </source>
</evidence>
<gene>
    <name evidence="2" type="ORF">NC992_21500</name>
</gene>
<dbReference type="Gene3D" id="2.30.280.10">
    <property type="entry name" value="SRA-YDG"/>
    <property type="match status" value="1"/>
</dbReference>
<reference evidence="2 3" key="1">
    <citation type="submission" date="2022-04" db="EMBL/GenBank/DDBJ databases">
        <title>Positive selection, recombination, and allopatry shape intraspecific diversity of widespread and dominant cyanobacteria.</title>
        <authorList>
            <person name="Wei J."/>
            <person name="Shu W."/>
            <person name="Hu C."/>
        </authorList>
    </citation>
    <scope>NUCLEOTIDE SEQUENCE [LARGE SCALE GENOMIC DNA]</scope>
    <source>
        <strain evidence="2 3">DQ-A4</strain>
    </source>
</reference>
<keyword evidence="2" id="KW-0540">Nuclease</keyword>
<dbReference type="SMART" id="SM00507">
    <property type="entry name" value="HNHc"/>
    <property type="match status" value="1"/>
</dbReference>
<dbReference type="SUPFAM" id="SSF88697">
    <property type="entry name" value="PUA domain-like"/>
    <property type="match status" value="1"/>
</dbReference>
<dbReference type="Gene3D" id="1.10.30.50">
    <property type="match status" value="1"/>
</dbReference>
<dbReference type="Proteomes" id="UP001482513">
    <property type="component" value="Unassembled WGS sequence"/>
</dbReference>
<dbReference type="InterPro" id="IPR003105">
    <property type="entry name" value="SRA_YDG"/>
</dbReference>
<name>A0ABV0KAA6_9CYAN</name>
<dbReference type="GO" id="GO:0004519">
    <property type="term" value="F:endonuclease activity"/>
    <property type="evidence" value="ECO:0007669"/>
    <property type="project" value="UniProtKB-KW"/>
</dbReference>
<evidence type="ECO:0000259" key="1">
    <source>
        <dbReference type="PROSITE" id="PS51015"/>
    </source>
</evidence>
<dbReference type="Pfam" id="PF02182">
    <property type="entry name" value="SAD_SRA"/>
    <property type="match status" value="1"/>
</dbReference>
<dbReference type="InterPro" id="IPR036987">
    <property type="entry name" value="SRA-YDG_sf"/>
</dbReference>
<protein>
    <submittedName>
        <fullName evidence="2">HNH endonuclease</fullName>
    </submittedName>
</protein>
<evidence type="ECO:0000313" key="2">
    <source>
        <dbReference type="EMBL" id="MEP0949471.1"/>
    </source>
</evidence>
<dbReference type="CDD" id="cd00085">
    <property type="entry name" value="HNHc"/>
    <property type="match status" value="1"/>
</dbReference>
<dbReference type="EMBL" id="JAMPKX010000012">
    <property type="protein sequence ID" value="MEP0949471.1"/>
    <property type="molecule type" value="Genomic_DNA"/>
</dbReference>
<dbReference type="PANTHER" id="PTHR14140">
    <property type="entry name" value="E3 UBIQUITIN-PROTEIN LIGASE UHRF-RELATED"/>
    <property type="match status" value="1"/>
</dbReference>
<dbReference type="Pfam" id="PF13391">
    <property type="entry name" value="HNH_2"/>
    <property type="match status" value="1"/>
</dbReference>
<dbReference type="InterPro" id="IPR015947">
    <property type="entry name" value="PUA-like_sf"/>
</dbReference>
<proteinExistence type="predicted"/>
<comment type="caution">
    <text evidence="2">The sequence shown here is derived from an EMBL/GenBank/DDBJ whole genome shotgun (WGS) entry which is preliminary data.</text>
</comment>
<sequence>MSERIFGHIPGYPVGSWFESRAALSEAGLHRPQVAGISGTEGEGADSIVLSGGYEDDADWGNEIVYTGHGGRDRGTGKQITHQKLSRGNLALAKSRLAGLPVRVIRGSTHKSNYSPPHGYRYDGLYRVEDHWQERGRAGYYIWRYRLIKSAEAGIEDSQAATESKGSYSVPQRQETTVLRIVRDTKLTRKIKEAYNYHCQICKIRLEGSAGPYAEAAHIRPLGMPHNGSDSLDNLLCLCPNHHVLFDYGAFAIADDLSLIGIEGSLTLVDGHCLGQANLRYRREHYFLGS</sequence>
<keyword evidence="3" id="KW-1185">Reference proteome</keyword>
<dbReference type="InterPro" id="IPR003615">
    <property type="entry name" value="HNH_nuc"/>
</dbReference>
<dbReference type="PROSITE" id="PS51015">
    <property type="entry name" value="YDG"/>
    <property type="match status" value="1"/>
</dbReference>
<feature type="domain" description="YDG" evidence="1">
    <location>
        <begin position="7"/>
        <end position="149"/>
    </location>
</feature>
<dbReference type="PANTHER" id="PTHR14140:SF27">
    <property type="entry name" value="OS04G0289800 PROTEIN"/>
    <property type="match status" value="1"/>
</dbReference>
<keyword evidence="2" id="KW-0378">Hydrolase</keyword>
<keyword evidence="2" id="KW-0255">Endonuclease</keyword>
<organism evidence="2 3">
    <name type="scientific">Leptolyngbya subtilissima DQ-A4</name>
    <dbReference type="NCBI Taxonomy" id="2933933"/>
    <lineage>
        <taxon>Bacteria</taxon>
        <taxon>Bacillati</taxon>
        <taxon>Cyanobacteriota</taxon>
        <taxon>Cyanophyceae</taxon>
        <taxon>Leptolyngbyales</taxon>
        <taxon>Leptolyngbyaceae</taxon>
        <taxon>Leptolyngbya group</taxon>
        <taxon>Leptolyngbya</taxon>
    </lineage>
</organism>
<accession>A0ABV0KAA6</accession>
<dbReference type="SMART" id="SM00466">
    <property type="entry name" value="SRA"/>
    <property type="match status" value="1"/>
</dbReference>